<accession>U6MSP1</accession>
<gene>
    <name evidence="2" type="ORF">ENH_00032540</name>
</gene>
<dbReference type="OrthoDB" id="10508003at2759"/>
<name>U6MSP1_9EIME</name>
<reference evidence="2" key="2">
    <citation type="submission" date="2013-10" db="EMBL/GenBank/DDBJ databases">
        <authorList>
            <person name="Aslett M."/>
        </authorList>
    </citation>
    <scope>NUCLEOTIDE SEQUENCE [LARGE SCALE GENOMIC DNA]</scope>
    <source>
        <strain evidence="2">Houghton</strain>
    </source>
</reference>
<dbReference type="GeneID" id="25473418"/>
<sequence length="179" mass="19558">MPSTSSGQRASWSAGPWHTGASGDSGDSGQDSESQTLITTGDGASAGPSTSTASESFPAQAAGGPAHGGKRSRRHRTLLRLGDVNSPHYLNLTSAPDWRRLKWEWSRFRCSKFLFRTRRNVQNKAPTRPLYPVWEDSCRLATVPIDMCFKRDVSLVAEEMASICLEEAEKGIRAFNTVA</sequence>
<proteinExistence type="predicted"/>
<dbReference type="VEuPathDB" id="ToxoDB:ENH_00032540"/>
<dbReference type="EMBL" id="HG724203">
    <property type="protein sequence ID" value="CDJ67227.1"/>
    <property type="molecule type" value="Genomic_DNA"/>
</dbReference>
<dbReference type="RefSeq" id="XP_013435694.1">
    <property type="nucleotide sequence ID" value="XM_013580240.1"/>
</dbReference>
<feature type="compositionally biased region" description="Low complexity" evidence="1">
    <location>
        <begin position="22"/>
        <end position="64"/>
    </location>
</feature>
<dbReference type="AlphaFoldDB" id="U6MSP1"/>
<reference evidence="2" key="1">
    <citation type="submission" date="2013-10" db="EMBL/GenBank/DDBJ databases">
        <title>Genomic analysis of the causative agents of coccidiosis in chickens.</title>
        <authorList>
            <person name="Reid A.J."/>
            <person name="Blake D."/>
            <person name="Billington K."/>
            <person name="Browne H."/>
            <person name="Dunn M."/>
            <person name="Hung S."/>
            <person name="Kawahara F."/>
            <person name="Miranda-Saavedra D."/>
            <person name="Mourier T."/>
            <person name="Nagra H."/>
            <person name="Otto T.D."/>
            <person name="Rawlings N."/>
            <person name="Sanchez A."/>
            <person name="Sanders M."/>
            <person name="Subramaniam C."/>
            <person name="Tay Y."/>
            <person name="Dear P."/>
            <person name="Doerig C."/>
            <person name="Gruber A."/>
            <person name="Parkinson J."/>
            <person name="Shirley M."/>
            <person name="Wan K.L."/>
            <person name="Berriman M."/>
            <person name="Tomley F."/>
            <person name="Pain A."/>
        </authorList>
    </citation>
    <scope>NUCLEOTIDE SEQUENCE [LARGE SCALE GENOMIC DNA]</scope>
    <source>
        <strain evidence="2">Houghton</strain>
    </source>
</reference>
<keyword evidence="3" id="KW-1185">Reference proteome</keyword>
<evidence type="ECO:0000313" key="3">
    <source>
        <dbReference type="Proteomes" id="UP000030754"/>
    </source>
</evidence>
<organism evidence="2 3">
    <name type="scientific">Eimeria necatrix</name>
    <dbReference type="NCBI Taxonomy" id="51315"/>
    <lineage>
        <taxon>Eukaryota</taxon>
        <taxon>Sar</taxon>
        <taxon>Alveolata</taxon>
        <taxon>Apicomplexa</taxon>
        <taxon>Conoidasida</taxon>
        <taxon>Coccidia</taxon>
        <taxon>Eucoccidiorida</taxon>
        <taxon>Eimeriorina</taxon>
        <taxon>Eimeriidae</taxon>
        <taxon>Eimeria</taxon>
    </lineage>
</organism>
<evidence type="ECO:0000313" key="2">
    <source>
        <dbReference type="EMBL" id="CDJ67227.1"/>
    </source>
</evidence>
<protein>
    <submittedName>
        <fullName evidence="2">Uncharacterized protein</fullName>
    </submittedName>
</protein>
<feature type="compositionally biased region" description="Polar residues" evidence="1">
    <location>
        <begin position="1"/>
        <end position="11"/>
    </location>
</feature>
<evidence type="ECO:0000256" key="1">
    <source>
        <dbReference type="SAM" id="MobiDB-lite"/>
    </source>
</evidence>
<feature type="region of interest" description="Disordered" evidence="1">
    <location>
        <begin position="1"/>
        <end position="73"/>
    </location>
</feature>
<dbReference type="Proteomes" id="UP000030754">
    <property type="component" value="Unassembled WGS sequence"/>
</dbReference>